<feature type="domain" description="RecF/RecN/SMC N-terminal" evidence="11">
    <location>
        <begin position="12"/>
        <end position="994"/>
    </location>
</feature>
<dbReference type="eggNOG" id="KOG0979">
    <property type="taxonomic scope" value="Eukaryota"/>
</dbReference>
<keyword evidence="8 10" id="KW-0175">Coiled coil</keyword>
<gene>
    <name evidence="12" type="primary">Dwil\GK15482</name>
    <name evidence="12" type="ORF">Dwil_GK15482</name>
</gene>
<feature type="coiled-coil region" evidence="10">
    <location>
        <begin position="309"/>
        <end position="336"/>
    </location>
</feature>
<dbReference type="EMBL" id="CH963857">
    <property type="protein sequence ID" value="EDW76484.2"/>
    <property type="molecule type" value="Genomic_DNA"/>
</dbReference>
<dbReference type="SMR" id="B4MVD9"/>
<reference evidence="12 13" key="1">
    <citation type="journal article" date="2007" name="Nature">
        <title>Evolution of genes and genomes on the Drosophila phylogeny.</title>
        <authorList>
            <consortium name="Drosophila 12 Genomes Consortium"/>
            <person name="Clark A.G."/>
            <person name="Eisen M.B."/>
            <person name="Smith D.R."/>
            <person name="Bergman C.M."/>
            <person name="Oliver B."/>
            <person name="Markow T.A."/>
            <person name="Kaufman T.C."/>
            <person name="Kellis M."/>
            <person name="Gelbart W."/>
            <person name="Iyer V.N."/>
            <person name="Pollard D.A."/>
            <person name="Sackton T.B."/>
            <person name="Larracuente A.M."/>
            <person name="Singh N.D."/>
            <person name="Abad J.P."/>
            <person name="Abt D.N."/>
            <person name="Adryan B."/>
            <person name="Aguade M."/>
            <person name="Akashi H."/>
            <person name="Anderson W.W."/>
            <person name="Aquadro C.F."/>
            <person name="Ardell D.H."/>
            <person name="Arguello R."/>
            <person name="Artieri C.G."/>
            <person name="Barbash D.A."/>
            <person name="Barker D."/>
            <person name="Barsanti P."/>
            <person name="Batterham P."/>
            <person name="Batzoglou S."/>
            <person name="Begun D."/>
            <person name="Bhutkar A."/>
            <person name="Blanco E."/>
            <person name="Bosak S.A."/>
            <person name="Bradley R.K."/>
            <person name="Brand A.D."/>
            <person name="Brent M.R."/>
            <person name="Brooks A.N."/>
            <person name="Brown R.H."/>
            <person name="Butlin R.K."/>
            <person name="Caggese C."/>
            <person name="Calvi B.R."/>
            <person name="Bernardo de Carvalho A."/>
            <person name="Caspi A."/>
            <person name="Castrezana S."/>
            <person name="Celniker S.E."/>
            <person name="Chang J.L."/>
            <person name="Chapple C."/>
            <person name="Chatterji S."/>
            <person name="Chinwalla A."/>
            <person name="Civetta A."/>
            <person name="Clifton S.W."/>
            <person name="Comeron J.M."/>
            <person name="Costello J.C."/>
            <person name="Coyne J.A."/>
            <person name="Daub J."/>
            <person name="David R.G."/>
            <person name="Delcher A.L."/>
            <person name="Delehaunty K."/>
            <person name="Do C.B."/>
            <person name="Ebling H."/>
            <person name="Edwards K."/>
            <person name="Eickbush T."/>
            <person name="Evans J.D."/>
            <person name="Filipski A."/>
            <person name="Findeiss S."/>
            <person name="Freyhult E."/>
            <person name="Fulton L."/>
            <person name="Fulton R."/>
            <person name="Garcia A.C."/>
            <person name="Gardiner A."/>
            <person name="Garfield D.A."/>
            <person name="Garvin B.E."/>
            <person name="Gibson G."/>
            <person name="Gilbert D."/>
            <person name="Gnerre S."/>
            <person name="Godfrey J."/>
            <person name="Good R."/>
            <person name="Gotea V."/>
            <person name="Gravely B."/>
            <person name="Greenberg A.J."/>
            <person name="Griffiths-Jones S."/>
            <person name="Gross S."/>
            <person name="Guigo R."/>
            <person name="Gustafson E.A."/>
            <person name="Haerty W."/>
            <person name="Hahn M.W."/>
            <person name="Halligan D.L."/>
            <person name="Halpern A.L."/>
            <person name="Halter G.M."/>
            <person name="Han M.V."/>
            <person name="Heger A."/>
            <person name="Hillier L."/>
            <person name="Hinrichs A.S."/>
            <person name="Holmes I."/>
            <person name="Hoskins R.A."/>
            <person name="Hubisz M.J."/>
            <person name="Hultmark D."/>
            <person name="Huntley M.A."/>
            <person name="Jaffe D.B."/>
            <person name="Jagadeeshan S."/>
            <person name="Jeck W.R."/>
            <person name="Johnson J."/>
            <person name="Jones C.D."/>
            <person name="Jordan W.C."/>
            <person name="Karpen G.H."/>
            <person name="Kataoka E."/>
            <person name="Keightley P.D."/>
            <person name="Kheradpour P."/>
            <person name="Kirkness E.F."/>
            <person name="Koerich L.B."/>
            <person name="Kristiansen K."/>
            <person name="Kudrna D."/>
            <person name="Kulathinal R.J."/>
            <person name="Kumar S."/>
            <person name="Kwok R."/>
            <person name="Lander E."/>
            <person name="Langley C.H."/>
            <person name="Lapoint R."/>
            <person name="Lazzaro B.P."/>
            <person name="Lee S.J."/>
            <person name="Levesque L."/>
            <person name="Li R."/>
            <person name="Lin C.F."/>
            <person name="Lin M.F."/>
            <person name="Lindblad-Toh K."/>
            <person name="Llopart A."/>
            <person name="Long M."/>
            <person name="Low L."/>
            <person name="Lozovsky E."/>
            <person name="Lu J."/>
            <person name="Luo M."/>
            <person name="Machado C.A."/>
            <person name="Makalowski W."/>
            <person name="Marzo M."/>
            <person name="Matsuda M."/>
            <person name="Matzkin L."/>
            <person name="McAllister B."/>
            <person name="McBride C.S."/>
            <person name="McKernan B."/>
            <person name="McKernan K."/>
            <person name="Mendez-Lago M."/>
            <person name="Minx P."/>
            <person name="Mollenhauer M.U."/>
            <person name="Montooth K."/>
            <person name="Mount S.M."/>
            <person name="Mu X."/>
            <person name="Myers E."/>
            <person name="Negre B."/>
            <person name="Newfeld S."/>
            <person name="Nielsen R."/>
            <person name="Noor M.A."/>
            <person name="O'Grady P."/>
            <person name="Pachter L."/>
            <person name="Papaceit M."/>
            <person name="Parisi M.J."/>
            <person name="Parisi M."/>
            <person name="Parts L."/>
            <person name="Pedersen J.S."/>
            <person name="Pesole G."/>
            <person name="Phillippy A.M."/>
            <person name="Ponting C.P."/>
            <person name="Pop M."/>
            <person name="Porcelli D."/>
            <person name="Powell J.R."/>
            <person name="Prohaska S."/>
            <person name="Pruitt K."/>
            <person name="Puig M."/>
            <person name="Quesneville H."/>
            <person name="Ram K.R."/>
            <person name="Rand D."/>
            <person name="Rasmussen M.D."/>
            <person name="Reed L.K."/>
            <person name="Reenan R."/>
            <person name="Reily A."/>
            <person name="Remington K.A."/>
            <person name="Rieger T.T."/>
            <person name="Ritchie M.G."/>
            <person name="Robin C."/>
            <person name="Rogers Y.H."/>
            <person name="Rohde C."/>
            <person name="Rozas J."/>
            <person name="Rubenfield M.J."/>
            <person name="Ruiz A."/>
            <person name="Russo S."/>
            <person name="Salzberg S.L."/>
            <person name="Sanchez-Gracia A."/>
            <person name="Saranga D.J."/>
            <person name="Sato H."/>
            <person name="Schaeffer S.W."/>
            <person name="Schatz M.C."/>
            <person name="Schlenke T."/>
            <person name="Schwartz R."/>
            <person name="Segarra C."/>
            <person name="Singh R.S."/>
            <person name="Sirot L."/>
            <person name="Sirota M."/>
            <person name="Sisneros N.B."/>
            <person name="Smith C.D."/>
            <person name="Smith T.F."/>
            <person name="Spieth J."/>
            <person name="Stage D.E."/>
            <person name="Stark A."/>
            <person name="Stephan W."/>
            <person name="Strausberg R.L."/>
            <person name="Strempel S."/>
            <person name="Sturgill D."/>
            <person name="Sutton G."/>
            <person name="Sutton G.G."/>
            <person name="Tao W."/>
            <person name="Teichmann S."/>
            <person name="Tobari Y.N."/>
            <person name="Tomimura Y."/>
            <person name="Tsolas J.M."/>
            <person name="Valente V.L."/>
            <person name="Venter E."/>
            <person name="Venter J.C."/>
            <person name="Vicario S."/>
            <person name="Vieira F.G."/>
            <person name="Vilella A.J."/>
            <person name="Villasante A."/>
            <person name="Walenz B."/>
            <person name="Wang J."/>
            <person name="Wasserman M."/>
            <person name="Watts T."/>
            <person name="Wilson D."/>
            <person name="Wilson R.K."/>
            <person name="Wing R.A."/>
            <person name="Wolfner M.F."/>
            <person name="Wong A."/>
            <person name="Wong G.K."/>
            <person name="Wu C.I."/>
            <person name="Wu G."/>
            <person name="Yamamoto D."/>
            <person name="Yang H.P."/>
            <person name="Yang S.P."/>
            <person name="Yorke J.A."/>
            <person name="Yoshida K."/>
            <person name="Zdobnov E."/>
            <person name="Zhang P."/>
            <person name="Zhang Y."/>
            <person name="Zimin A.V."/>
            <person name="Baldwin J."/>
            <person name="Abdouelleil A."/>
            <person name="Abdulkadir J."/>
            <person name="Abebe A."/>
            <person name="Abera B."/>
            <person name="Abreu J."/>
            <person name="Acer S.C."/>
            <person name="Aftuck L."/>
            <person name="Alexander A."/>
            <person name="An P."/>
            <person name="Anderson E."/>
            <person name="Anderson S."/>
            <person name="Arachi H."/>
            <person name="Azer M."/>
            <person name="Bachantsang P."/>
            <person name="Barry A."/>
            <person name="Bayul T."/>
            <person name="Berlin A."/>
            <person name="Bessette D."/>
            <person name="Bloom T."/>
            <person name="Blye J."/>
            <person name="Boguslavskiy L."/>
            <person name="Bonnet C."/>
            <person name="Boukhgalter B."/>
            <person name="Bourzgui I."/>
            <person name="Brown A."/>
            <person name="Cahill P."/>
            <person name="Channer S."/>
            <person name="Cheshatsang Y."/>
            <person name="Chuda L."/>
            <person name="Citroen M."/>
            <person name="Collymore A."/>
            <person name="Cooke P."/>
            <person name="Costello M."/>
            <person name="D'Aco K."/>
            <person name="Daza R."/>
            <person name="De Haan G."/>
            <person name="DeGray S."/>
            <person name="DeMaso C."/>
            <person name="Dhargay N."/>
            <person name="Dooley K."/>
            <person name="Dooley E."/>
            <person name="Doricent M."/>
            <person name="Dorje P."/>
            <person name="Dorjee K."/>
            <person name="Dupes A."/>
            <person name="Elong R."/>
            <person name="Falk J."/>
            <person name="Farina A."/>
            <person name="Faro S."/>
            <person name="Ferguson D."/>
            <person name="Fisher S."/>
            <person name="Foley C.D."/>
            <person name="Franke A."/>
            <person name="Friedrich D."/>
            <person name="Gadbois L."/>
            <person name="Gearin G."/>
            <person name="Gearin C.R."/>
            <person name="Giannoukos G."/>
            <person name="Goode T."/>
            <person name="Graham J."/>
            <person name="Grandbois E."/>
            <person name="Grewal S."/>
            <person name="Gyaltsen K."/>
            <person name="Hafez N."/>
            <person name="Hagos B."/>
            <person name="Hall J."/>
            <person name="Henson C."/>
            <person name="Hollinger A."/>
            <person name="Honan T."/>
            <person name="Huard M.D."/>
            <person name="Hughes L."/>
            <person name="Hurhula B."/>
            <person name="Husby M.E."/>
            <person name="Kamat A."/>
            <person name="Kanga B."/>
            <person name="Kashin S."/>
            <person name="Khazanovich D."/>
            <person name="Kisner P."/>
            <person name="Lance K."/>
            <person name="Lara M."/>
            <person name="Lee W."/>
            <person name="Lennon N."/>
            <person name="Letendre F."/>
            <person name="LeVine R."/>
            <person name="Lipovsky A."/>
            <person name="Liu X."/>
            <person name="Liu J."/>
            <person name="Liu S."/>
            <person name="Lokyitsang T."/>
            <person name="Lokyitsang Y."/>
            <person name="Lubonja R."/>
            <person name="Lui A."/>
            <person name="MacDonald P."/>
            <person name="Magnisalis V."/>
            <person name="Maru K."/>
            <person name="Matthews C."/>
            <person name="McCusker W."/>
            <person name="McDonough S."/>
            <person name="Mehta T."/>
            <person name="Meldrim J."/>
            <person name="Meneus L."/>
            <person name="Mihai O."/>
            <person name="Mihalev A."/>
            <person name="Mihova T."/>
            <person name="Mittelman R."/>
            <person name="Mlenga V."/>
            <person name="Montmayeur A."/>
            <person name="Mulrain L."/>
            <person name="Navidi A."/>
            <person name="Naylor J."/>
            <person name="Negash T."/>
            <person name="Nguyen T."/>
            <person name="Nguyen N."/>
            <person name="Nicol R."/>
            <person name="Norbu C."/>
            <person name="Norbu N."/>
            <person name="Novod N."/>
            <person name="O'Neill B."/>
            <person name="Osman S."/>
            <person name="Markiewicz E."/>
            <person name="Oyono O.L."/>
            <person name="Patti C."/>
            <person name="Phunkhang P."/>
            <person name="Pierre F."/>
            <person name="Priest M."/>
            <person name="Raghuraman S."/>
            <person name="Rege F."/>
            <person name="Reyes R."/>
            <person name="Rise C."/>
            <person name="Rogov P."/>
            <person name="Ross K."/>
            <person name="Ryan E."/>
            <person name="Settipalli S."/>
            <person name="Shea T."/>
            <person name="Sherpa N."/>
            <person name="Shi L."/>
            <person name="Shih D."/>
            <person name="Sparrow T."/>
            <person name="Spaulding J."/>
            <person name="Stalker J."/>
            <person name="Stange-Thomann N."/>
            <person name="Stavropoulos S."/>
            <person name="Stone C."/>
            <person name="Strader C."/>
            <person name="Tesfaye S."/>
            <person name="Thomson T."/>
            <person name="Thoulutsang Y."/>
            <person name="Thoulutsang D."/>
            <person name="Topham K."/>
            <person name="Topping I."/>
            <person name="Tsamla T."/>
            <person name="Vassiliev H."/>
            <person name="Vo A."/>
            <person name="Wangchuk T."/>
            <person name="Wangdi T."/>
            <person name="Weiand M."/>
            <person name="Wilkinson J."/>
            <person name="Wilson A."/>
            <person name="Yadav S."/>
            <person name="Young G."/>
            <person name="Yu Q."/>
            <person name="Zembek L."/>
            <person name="Zhong D."/>
            <person name="Zimmer A."/>
            <person name="Zwirko Z."/>
            <person name="Jaffe D.B."/>
            <person name="Alvarez P."/>
            <person name="Brockman W."/>
            <person name="Butler J."/>
            <person name="Chin C."/>
            <person name="Gnerre S."/>
            <person name="Grabherr M."/>
            <person name="Kleber M."/>
            <person name="Mauceli E."/>
            <person name="MacCallum I."/>
        </authorList>
    </citation>
    <scope>NUCLEOTIDE SEQUENCE [LARGE SCALE GENOMIC DNA]</scope>
    <source>
        <strain evidence="13">Tucson 14030-0811.24</strain>
    </source>
</reference>
<dbReference type="InParanoid" id="B4MVD9"/>
<dbReference type="InterPro" id="IPR003395">
    <property type="entry name" value="RecF/RecN/SMC_N"/>
</dbReference>
<dbReference type="SUPFAM" id="SSF52540">
    <property type="entry name" value="P-loop containing nucleoside triphosphate hydrolases"/>
    <property type="match status" value="1"/>
</dbReference>
<keyword evidence="9" id="KW-0539">Nucleus</keyword>
<sequence>MADNGIGMIGRIKTVYCKDFVSYNEIAYCPKKYLNVLTGPNGTGKSTIVSAIILGFGGEPQLLNRSSSISDYIQSNKTQATIIIEIYGRGENEIDTFRRTINQTGPSKYAINDKDVSKKAFLAFVSTYNIQVSNLCQFLPQDRVQDFSKMNPQELLVNTMSSVCDTQLLTAFEQLKEMRSQQLNAHANCDQEKDNLQKKEKRLEQLQMSVAQYRDREELLQKCKVFTAKKLWIMVKTGEDKYKQYEIDMKTLKANYEKSEKTYKMHVRASDQIIKKTSKFREQSLQMTNQLMQSTTKKTELETQLSNIKRGIREKLMDMERNIRLATKNVDEVKKIANLISTKEYELEQFNEIKPDLLDDLENRKTKIISTRQIAIGHYNKRKELESTINEEKIPEISALRNKIERLQNVKSQKQEEISRKNPNLFKAMNWLAQNRQQYNCTVYDPMILELNMANDDEAKYLENVIPYRDLYAFSCEDKSVMSQLINELCVKQKLSVNIIYCEPVKVCSFKPTVPLDKLRHMGFHGYLVDKVSGPAAILNKLCSTYRIHNIPIGGEEVANFTSMVPKSIRVYFGGNKRFSVTTSRYSDNTIISEQVISGKNLLMSVDSKQLSALQKRYKEVVFEQDSMKNKLSTSDREFERLQLILREEGEGKKKIEQKLLHFKNLESEVQGLKRKSNDLEKSGELKSRFRKYLIIETKKMLDLESKLIDKLKIIKGQQLEKKIIQTKETVHKMQHENQAETLKESEDCLRKARSSVEKLMNSVEAQKREIERKMNEIGELCNGKIPTNRDFPFKQQFNEMQDFDLEQVSEAMHDIEARLECMKSINAETITQYEQLQAEVNQLKEKIYASANQGKTVESRMNVIYDQWEPKLLNLIDGISSKFSDFMESIDYVGEVVLTKADKYDFGSYGIQIMVQYRKDAQLQMLDKYVQSGGERAVAIAIYSLSLQHITHVPFRCVDEINQGMDSTNERRIFDLLLKEATKEGSSQYIFVTPKLLRDLNYNDRLCVSIVHNSKTIQIGTSFPLS</sequence>
<evidence type="ECO:0000256" key="3">
    <source>
        <dbReference type="ARBA" id="ARBA00010171"/>
    </source>
</evidence>
<dbReference type="GO" id="GO:0003697">
    <property type="term" value="F:single-stranded DNA binding"/>
    <property type="evidence" value="ECO:0007669"/>
    <property type="project" value="TreeGrafter"/>
</dbReference>
<protein>
    <recommendedName>
        <fullName evidence="4">Structural maintenance of chromosomes protein 5</fullName>
    </recommendedName>
</protein>
<evidence type="ECO:0000256" key="8">
    <source>
        <dbReference type="ARBA" id="ARBA00023054"/>
    </source>
</evidence>
<evidence type="ECO:0000256" key="2">
    <source>
        <dbReference type="ARBA" id="ARBA00004286"/>
    </source>
</evidence>
<evidence type="ECO:0000256" key="1">
    <source>
        <dbReference type="ARBA" id="ARBA00004123"/>
    </source>
</evidence>
<dbReference type="PANTHER" id="PTHR45916">
    <property type="entry name" value="STRUCTURAL MAINTENANCE OF CHROMOSOMES PROTEIN 5"/>
    <property type="match status" value="1"/>
</dbReference>
<comment type="subcellular location">
    <subcellularLocation>
        <location evidence="2">Chromosome</location>
    </subcellularLocation>
    <subcellularLocation>
        <location evidence="1">Nucleus</location>
    </subcellularLocation>
</comment>
<keyword evidence="5" id="KW-0158">Chromosome</keyword>
<dbReference type="OrthoDB" id="10254973at2759"/>
<name>B4MVD9_DROWI</name>
<evidence type="ECO:0000256" key="4">
    <source>
        <dbReference type="ARBA" id="ARBA00018687"/>
    </source>
</evidence>
<dbReference type="STRING" id="7260.B4MVD9"/>
<organism evidence="12 13">
    <name type="scientific">Drosophila willistoni</name>
    <name type="common">Fruit fly</name>
    <dbReference type="NCBI Taxonomy" id="7260"/>
    <lineage>
        <taxon>Eukaryota</taxon>
        <taxon>Metazoa</taxon>
        <taxon>Ecdysozoa</taxon>
        <taxon>Arthropoda</taxon>
        <taxon>Hexapoda</taxon>
        <taxon>Insecta</taxon>
        <taxon>Pterygota</taxon>
        <taxon>Neoptera</taxon>
        <taxon>Endopterygota</taxon>
        <taxon>Diptera</taxon>
        <taxon>Brachycera</taxon>
        <taxon>Muscomorpha</taxon>
        <taxon>Ephydroidea</taxon>
        <taxon>Drosophilidae</taxon>
        <taxon>Drosophila</taxon>
        <taxon>Sophophora</taxon>
    </lineage>
</organism>
<dbReference type="Gene3D" id="3.40.50.300">
    <property type="entry name" value="P-loop containing nucleotide triphosphate hydrolases"/>
    <property type="match status" value="2"/>
</dbReference>
<evidence type="ECO:0000256" key="6">
    <source>
        <dbReference type="ARBA" id="ARBA00022741"/>
    </source>
</evidence>
<evidence type="ECO:0000256" key="7">
    <source>
        <dbReference type="ARBA" id="ARBA00022840"/>
    </source>
</evidence>
<comment type="similarity">
    <text evidence="3">Belongs to the SMC family. SMC5 subfamily.</text>
</comment>
<keyword evidence="7" id="KW-0067">ATP-binding</keyword>
<dbReference type="FunCoup" id="B4MVD9">
    <property type="interactions" value="2062"/>
</dbReference>
<evidence type="ECO:0000313" key="12">
    <source>
        <dbReference type="EMBL" id="EDW76484.2"/>
    </source>
</evidence>
<accession>B4MVD9</accession>
<evidence type="ECO:0000256" key="9">
    <source>
        <dbReference type="ARBA" id="ARBA00023242"/>
    </source>
</evidence>
<feature type="coiled-coil region" evidence="10">
    <location>
        <begin position="186"/>
        <end position="262"/>
    </location>
</feature>
<keyword evidence="13" id="KW-1185">Reference proteome</keyword>
<dbReference type="GO" id="GO:0005524">
    <property type="term" value="F:ATP binding"/>
    <property type="evidence" value="ECO:0007669"/>
    <property type="project" value="UniProtKB-KW"/>
</dbReference>
<feature type="coiled-coil region" evidence="10">
    <location>
        <begin position="733"/>
        <end position="781"/>
    </location>
</feature>
<dbReference type="GO" id="GO:0000724">
    <property type="term" value="P:double-strand break repair via homologous recombination"/>
    <property type="evidence" value="ECO:0007669"/>
    <property type="project" value="TreeGrafter"/>
</dbReference>
<proteinExistence type="inferred from homology"/>
<evidence type="ECO:0000256" key="10">
    <source>
        <dbReference type="SAM" id="Coils"/>
    </source>
</evidence>
<dbReference type="HOGENOM" id="CLU_004969_2_0_1"/>
<evidence type="ECO:0000259" key="11">
    <source>
        <dbReference type="Pfam" id="PF02463"/>
    </source>
</evidence>
<dbReference type="Proteomes" id="UP000007798">
    <property type="component" value="Unassembled WGS sequence"/>
</dbReference>
<dbReference type="AlphaFoldDB" id="B4MVD9"/>
<keyword evidence="6" id="KW-0547">Nucleotide-binding</keyword>
<feature type="coiled-coil region" evidence="10">
    <location>
        <begin position="656"/>
        <end position="683"/>
    </location>
</feature>
<feature type="coiled-coil region" evidence="10">
    <location>
        <begin position="820"/>
        <end position="854"/>
    </location>
</feature>
<dbReference type="FunFam" id="3.40.50.300:FF:001301">
    <property type="entry name" value="Structural maintenance of chromosomes 5"/>
    <property type="match status" value="1"/>
</dbReference>
<dbReference type="GO" id="GO:0005634">
    <property type="term" value="C:nucleus"/>
    <property type="evidence" value="ECO:0007669"/>
    <property type="project" value="UniProtKB-SubCell"/>
</dbReference>
<dbReference type="Pfam" id="PF02463">
    <property type="entry name" value="SMC_N"/>
    <property type="match status" value="1"/>
</dbReference>
<dbReference type="GO" id="GO:0030915">
    <property type="term" value="C:Smc5-Smc6 complex"/>
    <property type="evidence" value="ECO:0007669"/>
    <property type="project" value="TreeGrafter"/>
</dbReference>
<evidence type="ECO:0000313" key="13">
    <source>
        <dbReference type="Proteomes" id="UP000007798"/>
    </source>
</evidence>
<dbReference type="PANTHER" id="PTHR45916:SF1">
    <property type="entry name" value="STRUCTURAL MAINTENANCE OF CHROMOSOMES PROTEIN 5"/>
    <property type="match status" value="1"/>
</dbReference>
<dbReference type="InterPro" id="IPR027417">
    <property type="entry name" value="P-loop_NTPase"/>
</dbReference>
<evidence type="ECO:0000256" key="5">
    <source>
        <dbReference type="ARBA" id="ARBA00022454"/>
    </source>
</evidence>